<accession>A0A0L8AQH9</accession>
<dbReference type="SUPFAM" id="SSF82784">
    <property type="entry name" value="OsmC-like"/>
    <property type="match status" value="1"/>
</dbReference>
<dbReference type="OrthoDB" id="9795405at2"/>
<sequence>MSKHHSYNVKIEWTGNKGTGTSSYRAYERSHSIQVEGKPEILGSSDPAFRGDNTKHNPEDMLVASLSACHMLFYLHLCADAGITVVEYVDNVSGIMEETPNGGGRFTEVVLRPTVTITEKSRTEEANQLHHKANELCFIANSCNFPVRHEPSCQVRE</sequence>
<dbReference type="PANTHER" id="PTHR42830">
    <property type="entry name" value="OSMOTICALLY INDUCIBLE FAMILY PROTEIN"/>
    <property type="match status" value="1"/>
</dbReference>
<keyword evidence="2" id="KW-1185">Reference proteome</keyword>
<reference evidence="2" key="1">
    <citation type="submission" date="2014-11" db="EMBL/GenBank/DDBJ databases">
        <title>Genome sequencing of Roseivirga sp. D-25.</title>
        <authorList>
            <person name="Selvaratnam C."/>
            <person name="Thevarajoo S."/>
            <person name="Goh K.M."/>
            <person name="Eee R."/>
            <person name="Chan K.-G."/>
            <person name="Chong C.S."/>
        </authorList>
    </citation>
    <scope>NUCLEOTIDE SEQUENCE [LARGE SCALE GENOMIC DNA]</scope>
    <source>
        <strain evidence="2">D-25</strain>
    </source>
</reference>
<dbReference type="InterPro" id="IPR003718">
    <property type="entry name" value="OsmC/Ohr_fam"/>
</dbReference>
<dbReference type="Pfam" id="PF02566">
    <property type="entry name" value="OsmC"/>
    <property type="match status" value="1"/>
</dbReference>
<evidence type="ECO:0000313" key="1">
    <source>
        <dbReference type="EMBL" id="KOF04495.1"/>
    </source>
</evidence>
<dbReference type="AlphaFoldDB" id="A0A0L8AQH9"/>
<dbReference type="EMBL" id="JSVA01000001">
    <property type="protein sequence ID" value="KOF04495.1"/>
    <property type="molecule type" value="Genomic_DNA"/>
</dbReference>
<dbReference type="Proteomes" id="UP000036908">
    <property type="component" value="Unassembled WGS sequence"/>
</dbReference>
<dbReference type="PATRIC" id="fig|1566026.4.peg.9"/>
<dbReference type="Gene3D" id="3.30.300.20">
    <property type="match status" value="1"/>
</dbReference>
<comment type="caution">
    <text evidence="1">The sequence shown here is derived from an EMBL/GenBank/DDBJ whole genome shotgun (WGS) entry which is preliminary data.</text>
</comment>
<dbReference type="InterPro" id="IPR036102">
    <property type="entry name" value="OsmC/Ohrsf"/>
</dbReference>
<gene>
    <name evidence="1" type="ORF">OB69_00045</name>
</gene>
<proteinExistence type="predicted"/>
<dbReference type="PANTHER" id="PTHR42830:SF2">
    <property type="entry name" value="OSMC_OHR FAMILY PROTEIN"/>
    <property type="match status" value="1"/>
</dbReference>
<organism evidence="1 2">
    <name type="scientific">Roseivirga seohaensis subsp. aquiponti</name>
    <dbReference type="NCBI Taxonomy" id="1566026"/>
    <lineage>
        <taxon>Bacteria</taxon>
        <taxon>Pseudomonadati</taxon>
        <taxon>Bacteroidota</taxon>
        <taxon>Cytophagia</taxon>
        <taxon>Cytophagales</taxon>
        <taxon>Roseivirgaceae</taxon>
        <taxon>Roseivirga</taxon>
    </lineage>
</organism>
<evidence type="ECO:0000313" key="2">
    <source>
        <dbReference type="Proteomes" id="UP000036908"/>
    </source>
</evidence>
<name>A0A0L8AQH9_9BACT</name>
<dbReference type="RefSeq" id="WP_053221639.1">
    <property type="nucleotide sequence ID" value="NZ_JSVA01000001.1"/>
</dbReference>
<dbReference type="InterPro" id="IPR052707">
    <property type="entry name" value="OsmC_Ohr_Peroxiredoxin"/>
</dbReference>
<protein>
    <submittedName>
        <fullName evidence="1">Peroxiredoxin</fullName>
    </submittedName>
</protein>
<dbReference type="InterPro" id="IPR015946">
    <property type="entry name" value="KH_dom-like_a/b"/>
</dbReference>